<name>A0ABD6EX62_9BILA</name>
<reference evidence="5 6" key="1">
    <citation type="submission" date="2024-08" db="EMBL/GenBank/DDBJ databases">
        <title>Gnathostoma spinigerum genome.</title>
        <authorList>
            <person name="Gonzalez-Bertolin B."/>
            <person name="Monzon S."/>
            <person name="Zaballos A."/>
            <person name="Jimenez P."/>
            <person name="Dekumyoy P."/>
            <person name="Varona S."/>
            <person name="Cuesta I."/>
            <person name="Sumanam S."/>
            <person name="Adisakwattana P."/>
            <person name="Gasser R.B."/>
            <person name="Hernandez-Gonzalez A."/>
            <person name="Young N.D."/>
            <person name="Perteguer M.J."/>
        </authorList>
    </citation>
    <scope>NUCLEOTIDE SEQUENCE [LARGE SCALE GENOMIC DNA]</scope>
    <source>
        <strain evidence="5">AL3</strain>
        <tissue evidence="5">Liver</tissue>
    </source>
</reference>
<protein>
    <submittedName>
        <fullName evidence="5">Uncharacterized protein</fullName>
    </submittedName>
</protein>
<evidence type="ECO:0000313" key="5">
    <source>
        <dbReference type="EMBL" id="MFH4982076.1"/>
    </source>
</evidence>
<evidence type="ECO:0000313" key="6">
    <source>
        <dbReference type="Proteomes" id="UP001608902"/>
    </source>
</evidence>
<dbReference type="AlphaFoldDB" id="A0ABD6EX62"/>
<accession>A0ABD6EX62</accession>
<evidence type="ECO:0000256" key="3">
    <source>
        <dbReference type="ARBA" id="ARBA00022525"/>
    </source>
</evidence>
<sequence length="147" mass="16716">MLLETTNRMMKYWLRETITTLYSNKAIFPFSRLTPQKLLVIVGHLHTSYTLVGHIQSSKVRGRFEYHGVPEANMVVKLYDRDTGFLVMDELMGRNRSDASGTFTTEGSAADSDIIDVVLNVYHNCDDRWIVGHSSLFFPLLLCLPAS</sequence>
<organism evidence="5 6">
    <name type="scientific">Gnathostoma spinigerum</name>
    <dbReference type="NCBI Taxonomy" id="75299"/>
    <lineage>
        <taxon>Eukaryota</taxon>
        <taxon>Metazoa</taxon>
        <taxon>Ecdysozoa</taxon>
        <taxon>Nematoda</taxon>
        <taxon>Chromadorea</taxon>
        <taxon>Rhabditida</taxon>
        <taxon>Spirurina</taxon>
        <taxon>Gnathostomatomorpha</taxon>
        <taxon>Gnathostomatoidea</taxon>
        <taxon>Gnathostomatidae</taxon>
        <taxon>Gnathostoma</taxon>
    </lineage>
</organism>
<comment type="caution">
    <text evidence="5">The sequence shown here is derived from an EMBL/GenBank/DDBJ whole genome shotgun (WGS) entry which is preliminary data.</text>
</comment>
<keyword evidence="3" id="KW-0964">Secreted</keyword>
<keyword evidence="4" id="KW-0732">Signal</keyword>
<evidence type="ECO:0000256" key="4">
    <source>
        <dbReference type="ARBA" id="ARBA00022729"/>
    </source>
</evidence>
<dbReference type="PANTHER" id="PTHR21700">
    <property type="entry name" value="TRANSTHYRETIN-LIKE FAMILY PROTEIN-RELATED"/>
    <property type="match status" value="1"/>
</dbReference>
<dbReference type="GO" id="GO:0005576">
    <property type="term" value="C:extracellular region"/>
    <property type="evidence" value="ECO:0007669"/>
    <property type="project" value="UniProtKB-SubCell"/>
</dbReference>
<comment type="similarity">
    <text evidence="2">Belongs to the nematode transthyretin-like family.</text>
</comment>
<dbReference type="Proteomes" id="UP001608902">
    <property type="component" value="Unassembled WGS sequence"/>
</dbReference>
<dbReference type="Pfam" id="PF01060">
    <property type="entry name" value="TTR-52"/>
    <property type="match status" value="1"/>
</dbReference>
<keyword evidence="6" id="KW-1185">Reference proteome</keyword>
<comment type="subcellular location">
    <subcellularLocation>
        <location evidence="1">Secreted</location>
    </subcellularLocation>
</comment>
<proteinExistence type="inferred from homology"/>
<dbReference type="InterPro" id="IPR038479">
    <property type="entry name" value="Transthyretin-like_sf"/>
</dbReference>
<evidence type="ECO:0000256" key="2">
    <source>
        <dbReference type="ARBA" id="ARBA00010112"/>
    </source>
</evidence>
<evidence type="ECO:0000256" key="1">
    <source>
        <dbReference type="ARBA" id="ARBA00004613"/>
    </source>
</evidence>
<dbReference type="EMBL" id="JBGFUD010008450">
    <property type="protein sequence ID" value="MFH4982076.1"/>
    <property type="molecule type" value="Genomic_DNA"/>
</dbReference>
<dbReference type="Gene3D" id="2.60.40.3330">
    <property type="match status" value="1"/>
</dbReference>
<gene>
    <name evidence="5" type="ORF">AB6A40_008785</name>
</gene>
<dbReference type="InterPro" id="IPR001534">
    <property type="entry name" value="Transthyretin-like"/>
</dbReference>